<feature type="transmembrane region" description="Helical" evidence="15">
    <location>
        <begin position="209"/>
        <end position="230"/>
    </location>
</feature>
<evidence type="ECO:0000313" key="18">
    <source>
        <dbReference type="Proteomes" id="UP000472264"/>
    </source>
</evidence>
<evidence type="ECO:0000256" key="1">
    <source>
        <dbReference type="ARBA" id="ARBA00000590"/>
    </source>
</evidence>
<evidence type="ECO:0000256" key="15">
    <source>
        <dbReference type="SAM" id="Phobius"/>
    </source>
</evidence>
<dbReference type="NCBIfam" id="TIGR00879">
    <property type="entry name" value="SP"/>
    <property type="match status" value="1"/>
</dbReference>
<keyword evidence="6 14" id="KW-0813">Transport</keyword>
<evidence type="ECO:0000256" key="11">
    <source>
        <dbReference type="ARBA" id="ARBA00023136"/>
    </source>
</evidence>
<dbReference type="PROSITE" id="PS50850">
    <property type="entry name" value="MFS"/>
    <property type="match status" value="1"/>
</dbReference>
<feature type="transmembrane region" description="Helical" evidence="15">
    <location>
        <begin position="174"/>
        <end position="197"/>
    </location>
</feature>
<dbReference type="InterPro" id="IPR036259">
    <property type="entry name" value="MFS_trans_sf"/>
</dbReference>
<dbReference type="PROSITE" id="PS00217">
    <property type="entry name" value="SUGAR_TRANSPORT_2"/>
    <property type="match status" value="1"/>
</dbReference>
<reference evidence="17" key="2">
    <citation type="submission" date="2025-08" db="UniProtKB">
        <authorList>
            <consortium name="Ensembl"/>
        </authorList>
    </citation>
    <scope>IDENTIFICATION</scope>
</reference>
<evidence type="ECO:0000256" key="10">
    <source>
        <dbReference type="ARBA" id="ARBA00022989"/>
    </source>
</evidence>
<comment type="catalytic activity">
    <reaction evidence="1">
        <text>D-fructose(out) = D-fructose(in)</text>
        <dbReference type="Rhea" id="RHEA:60372"/>
        <dbReference type="ChEBI" id="CHEBI:37721"/>
    </reaction>
</comment>
<feature type="transmembrane region" description="Helical" evidence="15">
    <location>
        <begin position="437"/>
        <end position="460"/>
    </location>
</feature>
<keyword evidence="18" id="KW-1185">Reference proteome</keyword>
<dbReference type="InterPro" id="IPR020846">
    <property type="entry name" value="MFS_dom"/>
</dbReference>
<dbReference type="PANTHER" id="PTHR23503">
    <property type="entry name" value="SOLUTE CARRIER FAMILY 2"/>
    <property type="match status" value="1"/>
</dbReference>
<proteinExistence type="inferred from homology"/>
<feature type="transmembrane region" description="Helical" evidence="15">
    <location>
        <begin position="149"/>
        <end position="168"/>
    </location>
</feature>
<gene>
    <name evidence="17" type="primary">slc2a11b</name>
</gene>
<evidence type="ECO:0000256" key="7">
    <source>
        <dbReference type="ARBA" id="ARBA00022475"/>
    </source>
</evidence>
<feature type="transmembrane region" description="Helical" evidence="15">
    <location>
        <begin position="116"/>
        <end position="137"/>
    </location>
</feature>
<protein>
    <recommendedName>
        <fullName evidence="5">Solute carrier family 2, facilitated glucose transporter member 5</fullName>
    </recommendedName>
    <alternativeName>
        <fullName evidence="13">Fructose transporter</fullName>
    </alternativeName>
    <alternativeName>
        <fullName evidence="12">Glucose transporter type 5, small intestine</fullName>
    </alternativeName>
</protein>
<reference evidence="17" key="1">
    <citation type="submission" date="2021-04" db="EMBL/GenBank/DDBJ databases">
        <authorList>
            <consortium name="Wellcome Sanger Institute Data Sharing"/>
        </authorList>
    </citation>
    <scope>NUCLEOTIDE SEQUENCE [LARGE SCALE GENOMIC DNA]</scope>
</reference>
<dbReference type="PANTHER" id="PTHR23503:SF1">
    <property type="entry name" value="MAJOR FACILITATOR SUPERFAMILY (MFS) PROFILE DOMAIN-CONTAINING PROTEIN"/>
    <property type="match status" value="1"/>
</dbReference>
<dbReference type="InterPro" id="IPR045263">
    <property type="entry name" value="GLUT"/>
</dbReference>
<evidence type="ECO:0000256" key="8">
    <source>
        <dbReference type="ARBA" id="ARBA00022597"/>
    </source>
</evidence>
<dbReference type="InterPro" id="IPR005828">
    <property type="entry name" value="MFS_sugar_transport-like"/>
</dbReference>
<dbReference type="InParanoid" id="A0A665X2J7"/>
<reference evidence="17" key="3">
    <citation type="submission" date="2025-09" db="UniProtKB">
        <authorList>
            <consortium name="Ensembl"/>
        </authorList>
    </citation>
    <scope>IDENTIFICATION</scope>
</reference>
<dbReference type="FunFam" id="1.20.1250.20:FF:001511">
    <property type="entry name" value="Solute carrier family 2, facilitated glucose transporter member 5"/>
    <property type="match status" value="1"/>
</dbReference>
<evidence type="ECO:0000256" key="14">
    <source>
        <dbReference type="RuleBase" id="RU003346"/>
    </source>
</evidence>
<feature type="domain" description="Major facilitator superfamily (MFS) profile" evidence="16">
    <location>
        <begin position="69"/>
        <end position="491"/>
    </location>
</feature>
<dbReference type="GO" id="GO:1990539">
    <property type="term" value="P:fructose import across plasma membrane"/>
    <property type="evidence" value="ECO:0007669"/>
    <property type="project" value="UniProtKB-ARBA"/>
</dbReference>
<evidence type="ECO:0000256" key="4">
    <source>
        <dbReference type="ARBA" id="ARBA00007004"/>
    </source>
</evidence>
<keyword evidence="7" id="KW-1003">Cell membrane</keyword>
<dbReference type="SUPFAM" id="SSF103473">
    <property type="entry name" value="MFS general substrate transporter"/>
    <property type="match status" value="1"/>
</dbReference>
<feature type="transmembrane region" description="Helical" evidence="15">
    <location>
        <begin position="236"/>
        <end position="257"/>
    </location>
</feature>
<accession>A0A665X2J7</accession>
<evidence type="ECO:0000313" key="17">
    <source>
        <dbReference type="Ensembl" id="ENSENLP00000050309.1"/>
    </source>
</evidence>
<evidence type="ECO:0000256" key="5">
    <source>
        <dbReference type="ARBA" id="ARBA00015973"/>
    </source>
</evidence>
<feature type="transmembrane region" description="Helical" evidence="15">
    <location>
        <begin position="20"/>
        <end position="49"/>
    </location>
</feature>
<feature type="transmembrane region" description="Helical" evidence="15">
    <location>
        <begin position="467"/>
        <end position="487"/>
    </location>
</feature>
<sequence>MNSKSITEPVPLSQCIQLSLLLLLLVLLLVVVVVLALLNSIYIFIYIYFTLSPPTLLSRLPNKTLLLAASSACIGGTFQYGYNISIINSPTYVQNFINQTWAERYQTNISEDLLTLLWSTIVSMLTLGGFMGATIGGTLSMKLGRKGTLLTNNIFALVAALLMGLSYHTGLYELLIIGRFLIGITAGIAICVQPLYLGEIAPTAFRGTMGMGTSVFITGGILTGQVIELLGREEYWPILLSTTCIPALLQLLTLPWFPESPRYLLIDKGDNQGSLKQLHGVADWDRELEEIQKEKNNLTGFQAKKPWELFTDRSFHWQIVTVMLLNMSQQLNGINAIYFYADYVFKQSGIPEDKIPYVTVGTGACECITALTCVSMSFIKFMYLFYAFSYNSMFMLTFIPYLSMVCIFAFILSFGLGPGGVTNILTTELFTQTARPAAYMVAGWVNWLSFLFISLVFPFIVIGLQQYCFLVFLVICFSVVVYIFLVVPETKNKTFVEIQNAFKSNNSKDHTADSGRTTLLTTSI</sequence>
<evidence type="ECO:0000256" key="13">
    <source>
        <dbReference type="ARBA" id="ARBA00031099"/>
    </source>
</evidence>
<evidence type="ECO:0000259" key="16">
    <source>
        <dbReference type="PROSITE" id="PS50850"/>
    </source>
</evidence>
<keyword evidence="10 15" id="KW-1133">Transmembrane helix</keyword>
<feature type="transmembrane region" description="Helical" evidence="15">
    <location>
        <begin position="361"/>
        <end position="386"/>
    </location>
</feature>
<name>A0A665X2J7_ECHNA</name>
<evidence type="ECO:0000256" key="12">
    <source>
        <dbReference type="ARBA" id="ARBA00029961"/>
    </source>
</evidence>
<dbReference type="GO" id="GO:0070837">
    <property type="term" value="P:dehydroascorbic acid transport"/>
    <property type="evidence" value="ECO:0007669"/>
    <property type="project" value="TreeGrafter"/>
</dbReference>
<dbReference type="Ensembl" id="ENSENLT00000051543.1">
    <property type="protein sequence ID" value="ENSENLP00000050309.1"/>
    <property type="gene ID" value="ENSENLG00000021113.1"/>
</dbReference>
<dbReference type="GO" id="GO:0055056">
    <property type="term" value="F:D-glucose transmembrane transporter activity"/>
    <property type="evidence" value="ECO:0007669"/>
    <property type="project" value="TreeGrafter"/>
</dbReference>
<dbReference type="Proteomes" id="UP000472264">
    <property type="component" value="Chromosome 9"/>
</dbReference>
<dbReference type="Pfam" id="PF00083">
    <property type="entry name" value="Sugar_tr"/>
    <property type="match status" value="1"/>
</dbReference>
<evidence type="ECO:0000256" key="3">
    <source>
        <dbReference type="ARBA" id="ARBA00004651"/>
    </source>
</evidence>
<dbReference type="InterPro" id="IPR003663">
    <property type="entry name" value="Sugar/inositol_transpt"/>
</dbReference>
<feature type="transmembrane region" description="Helical" evidence="15">
    <location>
        <begin position="398"/>
        <end position="417"/>
    </location>
</feature>
<keyword evidence="8" id="KW-0762">Sugar transport</keyword>
<evidence type="ECO:0000256" key="2">
    <source>
        <dbReference type="ARBA" id="ARBA00004135"/>
    </source>
</evidence>
<dbReference type="GO" id="GO:0046323">
    <property type="term" value="P:D-glucose import"/>
    <property type="evidence" value="ECO:0007669"/>
    <property type="project" value="TreeGrafter"/>
</dbReference>
<dbReference type="AlphaFoldDB" id="A0A665X2J7"/>
<organism evidence="17 18">
    <name type="scientific">Echeneis naucrates</name>
    <name type="common">Live sharksucker</name>
    <dbReference type="NCBI Taxonomy" id="173247"/>
    <lineage>
        <taxon>Eukaryota</taxon>
        <taxon>Metazoa</taxon>
        <taxon>Chordata</taxon>
        <taxon>Craniata</taxon>
        <taxon>Vertebrata</taxon>
        <taxon>Euteleostomi</taxon>
        <taxon>Actinopterygii</taxon>
        <taxon>Neopterygii</taxon>
        <taxon>Teleostei</taxon>
        <taxon>Neoteleostei</taxon>
        <taxon>Acanthomorphata</taxon>
        <taxon>Carangaria</taxon>
        <taxon>Carangiformes</taxon>
        <taxon>Echeneidae</taxon>
        <taxon>Echeneis</taxon>
    </lineage>
</organism>
<comment type="similarity">
    <text evidence="4">Belongs to the major facilitator superfamily. Sugar transporter (TC 2.A.1.1) family. Glucose transporter subfamily.</text>
</comment>
<dbReference type="GO" id="GO:0042383">
    <property type="term" value="C:sarcolemma"/>
    <property type="evidence" value="ECO:0007669"/>
    <property type="project" value="UniProtKB-SubCell"/>
</dbReference>
<dbReference type="Gene3D" id="1.20.1250.20">
    <property type="entry name" value="MFS general substrate transporter like domains"/>
    <property type="match status" value="1"/>
</dbReference>
<keyword evidence="11 15" id="KW-0472">Membrane</keyword>
<keyword evidence="9 15" id="KW-0812">Transmembrane</keyword>
<dbReference type="InterPro" id="IPR005829">
    <property type="entry name" value="Sugar_transporter_CS"/>
</dbReference>
<evidence type="ECO:0000256" key="6">
    <source>
        <dbReference type="ARBA" id="ARBA00022448"/>
    </source>
</evidence>
<dbReference type="GO" id="GO:0005353">
    <property type="term" value="F:fructose transmembrane transporter activity"/>
    <property type="evidence" value="ECO:0007669"/>
    <property type="project" value="UniProtKB-ARBA"/>
</dbReference>
<evidence type="ECO:0000256" key="9">
    <source>
        <dbReference type="ARBA" id="ARBA00022692"/>
    </source>
</evidence>
<comment type="subcellular location">
    <subcellularLocation>
        <location evidence="2">Cell membrane</location>
        <location evidence="2">Sarcolemma</location>
    </subcellularLocation>
    <subcellularLocation>
        <location evidence="3">Cell membrane</location>
        <topology evidence="3">Multi-pass membrane protein</topology>
    </subcellularLocation>
</comment>
<dbReference type="PRINTS" id="PR00171">
    <property type="entry name" value="SUGRTRNSPORT"/>
</dbReference>